<sequence>MFTHQGIAVSAWVNLDSSCSIKPDVYGEELQIEFGSRGGSLGMVITEDMVDRLAVVFAEAKARFRELDIEAEQQELMTA</sequence>
<gene>
    <name evidence="1" type="ORF">ACFQGD_22930</name>
</gene>
<proteinExistence type="predicted"/>
<organism evidence="1 2">
    <name type="scientific">Haloechinothrix salitolerans</name>
    <dbReference type="NCBI Taxonomy" id="926830"/>
    <lineage>
        <taxon>Bacteria</taxon>
        <taxon>Bacillati</taxon>
        <taxon>Actinomycetota</taxon>
        <taxon>Actinomycetes</taxon>
        <taxon>Pseudonocardiales</taxon>
        <taxon>Pseudonocardiaceae</taxon>
        <taxon>Haloechinothrix</taxon>
    </lineage>
</organism>
<evidence type="ECO:0000313" key="2">
    <source>
        <dbReference type="Proteomes" id="UP001596337"/>
    </source>
</evidence>
<dbReference type="RefSeq" id="WP_345394002.1">
    <property type="nucleotide sequence ID" value="NZ_BAABLA010000021.1"/>
</dbReference>
<evidence type="ECO:0000313" key="1">
    <source>
        <dbReference type="EMBL" id="MFC6870000.1"/>
    </source>
</evidence>
<protein>
    <submittedName>
        <fullName evidence="1">Uncharacterized protein</fullName>
    </submittedName>
</protein>
<keyword evidence="2" id="KW-1185">Reference proteome</keyword>
<comment type="caution">
    <text evidence="1">The sequence shown here is derived from an EMBL/GenBank/DDBJ whole genome shotgun (WGS) entry which is preliminary data.</text>
</comment>
<dbReference type="EMBL" id="JBHSXX010000001">
    <property type="protein sequence ID" value="MFC6870000.1"/>
    <property type="molecule type" value="Genomic_DNA"/>
</dbReference>
<dbReference type="Proteomes" id="UP001596337">
    <property type="component" value="Unassembled WGS sequence"/>
</dbReference>
<reference evidence="2" key="1">
    <citation type="journal article" date="2019" name="Int. J. Syst. Evol. Microbiol.">
        <title>The Global Catalogue of Microorganisms (GCM) 10K type strain sequencing project: providing services to taxonomists for standard genome sequencing and annotation.</title>
        <authorList>
            <consortium name="The Broad Institute Genomics Platform"/>
            <consortium name="The Broad Institute Genome Sequencing Center for Infectious Disease"/>
            <person name="Wu L."/>
            <person name="Ma J."/>
        </authorList>
    </citation>
    <scope>NUCLEOTIDE SEQUENCE [LARGE SCALE GENOMIC DNA]</scope>
    <source>
        <strain evidence="2">KCTC 32255</strain>
    </source>
</reference>
<name>A0ABW2C6R1_9PSEU</name>
<accession>A0ABW2C6R1</accession>